<evidence type="ECO:0000256" key="9">
    <source>
        <dbReference type="ARBA" id="ARBA00023204"/>
    </source>
</evidence>
<dbReference type="InterPro" id="IPR002035">
    <property type="entry name" value="VWF_A"/>
</dbReference>
<dbReference type="Pfam" id="PF07975">
    <property type="entry name" value="C1_4"/>
    <property type="match status" value="1"/>
</dbReference>
<dbReference type="GO" id="GO:0006289">
    <property type="term" value="P:nucleotide-excision repair"/>
    <property type="evidence" value="ECO:0007669"/>
    <property type="project" value="UniProtKB-UniRule"/>
</dbReference>
<dbReference type="Pfam" id="PF04056">
    <property type="entry name" value="Ssl1"/>
    <property type="match status" value="1"/>
</dbReference>
<evidence type="ECO:0000256" key="1">
    <source>
        <dbReference type="ARBA" id="ARBA00004123"/>
    </source>
</evidence>
<dbReference type="InterPro" id="IPR046349">
    <property type="entry name" value="C1-like_sf"/>
</dbReference>
<dbReference type="SMART" id="SM01047">
    <property type="entry name" value="C1_4"/>
    <property type="match status" value="1"/>
</dbReference>
<feature type="zinc finger region" description="C4-type" evidence="12">
    <location>
        <begin position="354"/>
        <end position="371"/>
    </location>
</feature>
<keyword evidence="9" id="KW-0234">DNA repair</keyword>
<feature type="compositionally biased region" description="Acidic residues" evidence="13">
    <location>
        <begin position="11"/>
        <end position="32"/>
    </location>
</feature>
<evidence type="ECO:0000256" key="8">
    <source>
        <dbReference type="ARBA" id="ARBA00023163"/>
    </source>
</evidence>
<keyword evidence="3 11" id="KW-0479">Metal-binding</keyword>
<organism evidence="15">
    <name type="scientific">Phaffia rhodozyma</name>
    <name type="common">Yeast</name>
    <name type="synonym">Xanthophyllomyces dendrorhous</name>
    <dbReference type="NCBI Taxonomy" id="264483"/>
    <lineage>
        <taxon>Eukaryota</taxon>
        <taxon>Fungi</taxon>
        <taxon>Dikarya</taxon>
        <taxon>Basidiomycota</taxon>
        <taxon>Agaricomycotina</taxon>
        <taxon>Tremellomycetes</taxon>
        <taxon>Cystofilobasidiales</taxon>
        <taxon>Mrakiaceae</taxon>
        <taxon>Phaffia</taxon>
    </lineage>
</organism>
<dbReference type="FunFam" id="3.40.50.410:FF:000015">
    <property type="entry name" value="General transcription factor IIH subunit 2"/>
    <property type="match status" value="1"/>
</dbReference>
<dbReference type="GO" id="GO:0006357">
    <property type="term" value="P:regulation of transcription by RNA polymerase II"/>
    <property type="evidence" value="ECO:0007669"/>
    <property type="project" value="UniProtKB-UniRule"/>
</dbReference>
<dbReference type="Gene3D" id="3.30.40.10">
    <property type="entry name" value="Zinc/RING finger domain, C3HC4 (zinc finger)"/>
    <property type="match status" value="1"/>
</dbReference>
<dbReference type="InterPro" id="IPR012170">
    <property type="entry name" value="TFIIH_SSL1/p44"/>
</dbReference>
<dbReference type="GO" id="GO:0005675">
    <property type="term" value="C:transcription factor TFIIH holo complex"/>
    <property type="evidence" value="ECO:0007669"/>
    <property type="project" value="UniProtKB-UniRule"/>
</dbReference>
<dbReference type="PROSITE" id="PS00028">
    <property type="entry name" value="ZINC_FINGER_C2H2_1"/>
    <property type="match status" value="1"/>
</dbReference>
<comment type="function">
    <text evidence="11">Component of the general transcription and DNA repair factor IIH (TFIIH) core complex, which is involved in general and transcription-coupled nucleotide excision repair (NER) of damaged DNA and, when complexed to TFIIK, in RNA transcription by RNA polymerase II.</text>
</comment>
<dbReference type="InterPro" id="IPR036465">
    <property type="entry name" value="vWFA_dom_sf"/>
</dbReference>
<keyword evidence="8 11" id="KW-0804">Transcription</keyword>
<dbReference type="PANTHER" id="PTHR12695">
    <property type="entry name" value="GENERAL TRANSCRIPTION FACTOR IIH SUBUNIT 2"/>
    <property type="match status" value="1"/>
</dbReference>
<evidence type="ECO:0000256" key="7">
    <source>
        <dbReference type="ARBA" id="ARBA00023015"/>
    </source>
</evidence>
<keyword evidence="5" id="KW-0863">Zinc-finger</keyword>
<comment type="similarity">
    <text evidence="2 11">Belongs to the GTF2H2 family.</text>
</comment>
<evidence type="ECO:0000256" key="11">
    <source>
        <dbReference type="PIRNR" id="PIRNR015919"/>
    </source>
</evidence>
<name>A0A0F7SUG9_PHARH</name>
<feature type="domain" description="VWFA" evidence="14">
    <location>
        <begin position="117"/>
        <end position="268"/>
    </location>
</feature>
<proteinExistence type="inferred from homology"/>
<keyword evidence="10 11" id="KW-0539">Nucleus</keyword>
<keyword evidence="4" id="KW-0227">DNA damage</keyword>
<dbReference type="GO" id="GO:0006351">
    <property type="term" value="P:DNA-templated transcription"/>
    <property type="evidence" value="ECO:0007669"/>
    <property type="project" value="InterPro"/>
</dbReference>
<dbReference type="GO" id="GO:0000439">
    <property type="term" value="C:transcription factor TFIIH core complex"/>
    <property type="evidence" value="ECO:0007669"/>
    <property type="project" value="UniProtKB-UniRule"/>
</dbReference>
<keyword evidence="6 11" id="KW-0862">Zinc</keyword>
<evidence type="ECO:0000256" key="3">
    <source>
        <dbReference type="ARBA" id="ARBA00022723"/>
    </source>
</evidence>
<dbReference type="InterPro" id="IPR013083">
    <property type="entry name" value="Znf_RING/FYVE/PHD"/>
</dbReference>
<keyword evidence="7 11" id="KW-0805">Transcription regulation</keyword>
<dbReference type="PROSITE" id="PS50234">
    <property type="entry name" value="VWFA"/>
    <property type="match status" value="1"/>
</dbReference>
<dbReference type="InterPro" id="IPR004595">
    <property type="entry name" value="TFIIH_C1-like_dom"/>
</dbReference>
<feature type="region of interest" description="Disordered" evidence="13">
    <location>
        <begin position="296"/>
        <end position="318"/>
    </location>
</feature>
<dbReference type="NCBIfam" id="TIGR00622">
    <property type="entry name" value="ssl1"/>
    <property type="match status" value="1"/>
</dbReference>
<dbReference type="SUPFAM" id="SSF53300">
    <property type="entry name" value="vWA-like"/>
    <property type="match status" value="1"/>
</dbReference>
<dbReference type="SMART" id="SM00327">
    <property type="entry name" value="VWA"/>
    <property type="match status" value="1"/>
</dbReference>
<evidence type="ECO:0000256" key="12">
    <source>
        <dbReference type="PIRSR" id="PIRSR015919-1"/>
    </source>
</evidence>
<evidence type="ECO:0000256" key="10">
    <source>
        <dbReference type="ARBA" id="ARBA00023242"/>
    </source>
</evidence>
<evidence type="ECO:0000256" key="5">
    <source>
        <dbReference type="ARBA" id="ARBA00022771"/>
    </source>
</evidence>
<accession>A0A0F7SUG9</accession>
<feature type="compositionally biased region" description="Basic and acidic residues" evidence="13">
    <location>
        <begin position="52"/>
        <end position="64"/>
    </location>
</feature>
<evidence type="ECO:0000256" key="6">
    <source>
        <dbReference type="ARBA" id="ARBA00022833"/>
    </source>
</evidence>
<comment type="subcellular location">
    <subcellularLocation>
        <location evidence="1 11">Nucleus</location>
    </subcellularLocation>
</comment>
<feature type="region of interest" description="Disordered" evidence="13">
    <location>
        <begin position="1"/>
        <end position="67"/>
    </location>
</feature>
<dbReference type="PIRSF" id="PIRSF015919">
    <property type="entry name" value="TFIIH_SSL1"/>
    <property type="match status" value="1"/>
</dbReference>
<dbReference type="GO" id="GO:0008270">
    <property type="term" value="F:zinc ion binding"/>
    <property type="evidence" value="ECO:0007669"/>
    <property type="project" value="UniProtKB-UniRule"/>
</dbReference>
<evidence type="ECO:0000256" key="2">
    <source>
        <dbReference type="ARBA" id="ARBA00006092"/>
    </source>
</evidence>
<dbReference type="EMBL" id="LN483332">
    <property type="protein sequence ID" value="CED85131.1"/>
    <property type="molecule type" value="Genomic_DNA"/>
</dbReference>
<evidence type="ECO:0000256" key="13">
    <source>
        <dbReference type="SAM" id="MobiDB-lite"/>
    </source>
</evidence>
<protein>
    <recommendedName>
        <fullName evidence="11">General transcription and DNA repair factor IIH</fullName>
    </recommendedName>
</protein>
<evidence type="ECO:0000256" key="4">
    <source>
        <dbReference type="ARBA" id="ARBA00022763"/>
    </source>
</evidence>
<sequence>MPPRKRLQEFSDSDDFSSEDTDFDEDDQDMLDLDMTTTNTKLNTGPSKAKGKGKDKEDKSKGKDNGYSWEASFERSWDVVQEDESGSLEGAVETLMARGRRRRLQDSRPVRRTIIRHLIILLDLSDTMSEKDLRPSRFDLTLEYVKEFVSEWFDQNPLGQIGIIALRSGIAERLTEMGGNSQEILRILQDKKKLEPAGEPSLQNGLEMARGSMNHLPAHSSREVLLLLSSLTSCDPGSVSQTITSLQSSKIRVSVVCLAAETKLSRELSTKTGGSYGVALNEGHLKDLMWEEIPPPALTSSATTDSKGKAGTSGGGGSDLMMMGFPTKLPDSGPASLCACHSSAQVFKPEGFLCPRCGAKLCEVPTDCEVCGLLVVSSPHLARSYHHLFPVSAWKPVLIPEDLLSLAPTCSGCSLPFPPVNLEAKRTAVGGKEEAALSPTGRYKCEKCSGEFCAECDAFVHEVLHVCPGCG</sequence>
<evidence type="ECO:0000259" key="14">
    <source>
        <dbReference type="PROSITE" id="PS50234"/>
    </source>
</evidence>
<dbReference type="InterPro" id="IPR013087">
    <property type="entry name" value="Znf_C2H2_type"/>
</dbReference>
<dbReference type="InterPro" id="IPR007198">
    <property type="entry name" value="Ssl1-like"/>
</dbReference>
<evidence type="ECO:0000313" key="15">
    <source>
        <dbReference type="EMBL" id="CED85131.1"/>
    </source>
</evidence>
<dbReference type="Gene3D" id="3.40.50.410">
    <property type="entry name" value="von Willebrand factor, type A domain"/>
    <property type="match status" value="1"/>
</dbReference>
<dbReference type="PANTHER" id="PTHR12695:SF2">
    <property type="entry name" value="GENERAL TRANSCRIPTION FACTOR IIH SUBUNIT 2-RELATED"/>
    <property type="match status" value="1"/>
</dbReference>
<dbReference type="SUPFAM" id="SSF57889">
    <property type="entry name" value="Cysteine-rich domain"/>
    <property type="match status" value="1"/>
</dbReference>
<dbReference type="AlphaFoldDB" id="A0A0F7SUG9"/>
<reference evidence="15" key="1">
    <citation type="submission" date="2014-08" db="EMBL/GenBank/DDBJ databases">
        <authorList>
            <person name="Sharma Rahul"/>
            <person name="Thines Marco"/>
        </authorList>
    </citation>
    <scope>NUCLEOTIDE SEQUENCE</scope>
</reference>